<protein>
    <submittedName>
        <fullName evidence="3">Uncharacterized protein</fullName>
    </submittedName>
</protein>
<evidence type="ECO:0000313" key="2">
    <source>
        <dbReference type="Proteomes" id="UP000887572"/>
    </source>
</evidence>
<organism evidence="2 3">
    <name type="scientific">Globodera rostochiensis</name>
    <name type="common">Golden nematode worm</name>
    <name type="synonym">Heterodera rostochiensis</name>
    <dbReference type="NCBI Taxonomy" id="31243"/>
    <lineage>
        <taxon>Eukaryota</taxon>
        <taxon>Metazoa</taxon>
        <taxon>Ecdysozoa</taxon>
        <taxon>Nematoda</taxon>
        <taxon>Chromadorea</taxon>
        <taxon>Rhabditida</taxon>
        <taxon>Tylenchina</taxon>
        <taxon>Tylenchomorpha</taxon>
        <taxon>Tylenchoidea</taxon>
        <taxon>Heteroderidae</taxon>
        <taxon>Heteroderinae</taxon>
        <taxon>Globodera</taxon>
    </lineage>
</organism>
<accession>A0A914IAI9</accession>
<evidence type="ECO:0000313" key="3">
    <source>
        <dbReference type="WBParaSite" id="Gr19_v10_g8804.t1"/>
    </source>
</evidence>
<feature type="compositionally biased region" description="Basic and acidic residues" evidence="1">
    <location>
        <begin position="39"/>
        <end position="60"/>
    </location>
</feature>
<dbReference type="Proteomes" id="UP000887572">
    <property type="component" value="Unplaced"/>
</dbReference>
<sequence length="68" mass="7779">MGPMNLLRAERARWIRAKKANGQGPSDKSVVRRANNSRPTDRPTDRLDSRVEEHKLESSRTHGQQNLT</sequence>
<name>A0A914IAI9_GLORO</name>
<reference evidence="3" key="1">
    <citation type="submission" date="2022-11" db="UniProtKB">
        <authorList>
            <consortium name="WormBaseParasite"/>
        </authorList>
    </citation>
    <scope>IDENTIFICATION</scope>
</reference>
<evidence type="ECO:0000256" key="1">
    <source>
        <dbReference type="SAM" id="MobiDB-lite"/>
    </source>
</evidence>
<dbReference type="WBParaSite" id="Gr19_v10_g8804.t1">
    <property type="protein sequence ID" value="Gr19_v10_g8804.t1"/>
    <property type="gene ID" value="Gr19_v10_g8804"/>
</dbReference>
<proteinExistence type="predicted"/>
<keyword evidence="2" id="KW-1185">Reference proteome</keyword>
<dbReference type="AlphaFoldDB" id="A0A914IAI9"/>
<feature type="region of interest" description="Disordered" evidence="1">
    <location>
        <begin position="16"/>
        <end position="68"/>
    </location>
</feature>